<keyword evidence="1" id="KW-0863">Zinc-finger</keyword>
<dbReference type="PANTHER" id="PTHR33710">
    <property type="entry name" value="BNAC02G09200D PROTEIN"/>
    <property type="match status" value="1"/>
</dbReference>
<organism evidence="4 5">
    <name type="scientific">Arachis hypogaea</name>
    <name type="common">Peanut</name>
    <dbReference type="NCBI Taxonomy" id="3818"/>
    <lineage>
        <taxon>Eukaryota</taxon>
        <taxon>Viridiplantae</taxon>
        <taxon>Streptophyta</taxon>
        <taxon>Embryophyta</taxon>
        <taxon>Tracheophyta</taxon>
        <taxon>Spermatophyta</taxon>
        <taxon>Magnoliopsida</taxon>
        <taxon>eudicotyledons</taxon>
        <taxon>Gunneridae</taxon>
        <taxon>Pentapetalae</taxon>
        <taxon>rosids</taxon>
        <taxon>fabids</taxon>
        <taxon>Fabales</taxon>
        <taxon>Fabaceae</taxon>
        <taxon>Papilionoideae</taxon>
        <taxon>50 kb inversion clade</taxon>
        <taxon>dalbergioids sensu lato</taxon>
        <taxon>Dalbergieae</taxon>
        <taxon>Pterocarpus clade</taxon>
        <taxon>Arachis</taxon>
    </lineage>
</organism>
<dbReference type="Pfam" id="PF14392">
    <property type="entry name" value="zf-CCHC_4"/>
    <property type="match status" value="1"/>
</dbReference>
<protein>
    <recommendedName>
        <fullName evidence="3">CCHC-type domain-containing protein</fullName>
    </recommendedName>
</protein>
<reference evidence="4 5" key="1">
    <citation type="submission" date="2019-01" db="EMBL/GenBank/DDBJ databases">
        <title>Sequencing of cultivated peanut Arachis hypogaea provides insights into genome evolution and oil improvement.</title>
        <authorList>
            <person name="Chen X."/>
        </authorList>
    </citation>
    <scope>NUCLEOTIDE SEQUENCE [LARGE SCALE GENOMIC DNA]</scope>
    <source>
        <strain evidence="5">cv. Fuhuasheng</strain>
        <tissue evidence="4">Leaves</tissue>
    </source>
</reference>
<name>A0A444XT63_ARAHY</name>
<dbReference type="AlphaFoldDB" id="A0A444XT63"/>
<dbReference type="InterPro" id="IPR025836">
    <property type="entry name" value="Zn_knuckle_CX2CX4HX4C"/>
</dbReference>
<dbReference type="Gene3D" id="3.60.10.10">
    <property type="entry name" value="Endonuclease/exonuclease/phosphatase"/>
    <property type="match status" value="1"/>
</dbReference>
<feature type="region of interest" description="Disordered" evidence="2">
    <location>
        <begin position="156"/>
        <end position="177"/>
    </location>
</feature>
<dbReference type="Proteomes" id="UP000289738">
    <property type="component" value="Chromosome B09"/>
</dbReference>
<dbReference type="InterPro" id="IPR001878">
    <property type="entry name" value="Znf_CCHC"/>
</dbReference>
<proteinExistence type="predicted"/>
<keyword evidence="5" id="KW-1185">Reference proteome</keyword>
<keyword evidence="1" id="KW-0479">Metal-binding</keyword>
<dbReference type="SUPFAM" id="SSF56219">
    <property type="entry name" value="DNase I-like"/>
    <property type="match status" value="1"/>
</dbReference>
<evidence type="ECO:0000259" key="3">
    <source>
        <dbReference type="PROSITE" id="PS50158"/>
    </source>
</evidence>
<comment type="caution">
    <text evidence="4">The sequence shown here is derived from an EMBL/GenBank/DDBJ whole genome shotgun (WGS) entry which is preliminary data.</text>
</comment>
<accession>A0A444XT63</accession>
<dbReference type="GO" id="GO:0003676">
    <property type="term" value="F:nucleic acid binding"/>
    <property type="evidence" value="ECO:0007669"/>
    <property type="project" value="InterPro"/>
</dbReference>
<dbReference type="GO" id="GO:0008270">
    <property type="term" value="F:zinc ion binding"/>
    <property type="evidence" value="ECO:0007669"/>
    <property type="project" value="UniProtKB-KW"/>
</dbReference>
<sequence>MEAENPRLNDTLQRTFLRVRVTMNITKPLPIGFWLAAQEHQTLWVDFKYERIQDSYCLNCGILGHTKKECRNPMAMASWDLMKPRYVLGLGVNRARAISARGKAEDEKEMYREGTEARQEWQEERARMEHMEEHLAAARSMSRELRSGVLRNLEVNSDQKSALGRESQGSRKHGEDVSGNLLIEQAVSDREALGRGHKSVNNNTDIRKGSDKFHKIGEVSSAFRPNATLSVEQEASGPCNSQNIHKPCQEHLEVGGSEGRQPFHNNARLNETCVNELKQIENWFQHHQVEGVAWGSPVKLTIGEELQKLFGKKEAQTEQHSDMIINEQPEKGMQIVRHGAAQLWSYREKPKMKRIVTAAGRTIIQRMDNGEKYYVELPEEHQDTEEATAAASEQKDVSQRGLELAFDVGLNLNSKRFRDASRLAVYVDSLEDARISVTNDIDWEGIFVYGHPNYMRRKELWNELTYVNNNLHVPRAFIGDFNDVISQHEKVGLHPKPTSQIDTFRRFVDKNALMDLELQGTKYTWFSNPRNGFVTKERIDRVLANWEWRKAFQHATLSALPVVSSDHTPLVLNVKPRGKRSGCFKFEAFWTDHADCGNIIKRGWNSVCNTTVDHWTNLTRRMNNCKQELVKWSRVNFKRADGWNISELRKHFDGDTIGKIIRTPVSVIGREDKFSWPLKADGKYTIKTGYHVAKKEQHIDNSSIPSTSDDFKDLWRDIWKLKVPQKIRTFLWRASHNILPEPESTEHALLLCPWTRAAWFGAQIQCCPTANTVCTGTDYELRCSKVGFLAWEVWKARNLAVHHRSKPNPFLVINKAKQMETEFADSAEVPAITSMGARRTVKRVTWRPPLPGWIKCNVDAAFLEVFSGGATAAVFRDHAGNLLTASNSRIVASSPLAAEALAASIAEIQVILDDILDLVRNISNFGFTWVPREGNVLAHEVAKLTAHGSLGQNWPSCKPQSVMKILNEERCLSLHWASRS</sequence>
<keyword evidence="1" id="KW-0862">Zinc</keyword>
<dbReference type="PANTHER" id="PTHR33710:SF77">
    <property type="entry name" value="DNASE I-LIKE SUPERFAMILY PROTEIN"/>
    <property type="match status" value="1"/>
</dbReference>
<dbReference type="EMBL" id="SDMP01000019">
    <property type="protein sequence ID" value="RYQ92969.1"/>
    <property type="molecule type" value="Genomic_DNA"/>
</dbReference>
<evidence type="ECO:0000313" key="5">
    <source>
        <dbReference type="Proteomes" id="UP000289738"/>
    </source>
</evidence>
<evidence type="ECO:0000256" key="1">
    <source>
        <dbReference type="PROSITE-ProRule" id="PRU00047"/>
    </source>
</evidence>
<evidence type="ECO:0000313" key="4">
    <source>
        <dbReference type="EMBL" id="RYQ92969.1"/>
    </source>
</evidence>
<dbReference type="STRING" id="3818.A0A444XT63"/>
<evidence type="ECO:0000256" key="2">
    <source>
        <dbReference type="SAM" id="MobiDB-lite"/>
    </source>
</evidence>
<dbReference type="InterPro" id="IPR036875">
    <property type="entry name" value="Znf_CCHC_sf"/>
</dbReference>
<dbReference type="SUPFAM" id="SSF57756">
    <property type="entry name" value="Retrovirus zinc finger-like domains"/>
    <property type="match status" value="1"/>
</dbReference>
<gene>
    <name evidence="4" type="ORF">Ahy_B09g099214</name>
</gene>
<feature type="domain" description="CCHC-type" evidence="3">
    <location>
        <begin position="57"/>
        <end position="72"/>
    </location>
</feature>
<feature type="region of interest" description="Disordered" evidence="2">
    <location>
        <begin position="189"/>
        <end position="211"/>
    </location>
</feature>
<dbReference type="InterPro" id="IPR036691">
    <property type="entry name" value="Endo/exonu/phosph_ase_sf"/>
</dbReference>
<dbReference type="PROSITE" id="PS50158">
    <property type="entry name" value="ZF_CCHC"/>
    <property type="match status" value="1"/>
</dbReference>